<sequence>MGDSHIVLPRDPSFIAEVWIWYGIGLLIITLRYIARIRSVGFRGFQGDDYIALLSLALYTADAVLVDICYHKGTNVDIPASVIDSLTDAEIERVREGSKAQIAAWYTYTGLIWCMKFMLLFFYGRLTMGTFQSRLVRWCYWMCGVTYIAVFLTITFGCHPTAMNWQVRPLPPRACTFKPQNFYVGAILNVTTDVIILAIPLPMLWGLQIKLSKKIAIGLFICSGTFVIAAAIIRAALTLGNTPSGLNINRWGVRETIVGIITVNLPILRPMFRRSFWRGTHYVAESSSYGRSRPAKSAYGKGTFELKSQPDTKVRADSSDIELVVADRSISRSSRRSSSISKETDDRSIQNGIVVVEQTYQVTSSPRIGDEELGSWEGDDRPRGRGFQTSISSAIKPPVQR</sequence>
<dbReference type="Proteomes" id="UP001280581">
    <property type="component" value="Unassembled WGS sequence"/>
</dbReference>
<dbReference type="InterPro" id="IPR052337">
    <property type="entry name" value="SAT4-like"/>
</dbReference>
<dbReference type="PANTHER" id="PTHR33048">
    <property type="entry name" value="PTH11-LIKE INTEGRAL MEMBRANE PROTEIN (AFU_ORTHOLOGUE AFUA_5G11245)"/>
    <property type="match status" value="1"/>
</dbReference>
<feature type="region of interest" description="Disordered" evidence="6">
    <location>
        <begin position="360"/>
        <end position="401"/>
    </location>
</feature>
<dbReference type="PANTHER" id="PTHR33048:SF2">
    <property type="entry name" value="SRPK"/>
    <property type="match status" value="1"/>
</dbReference>
<evidence type="ECO:0000256" key="1">
    <source>
        <dbReference type="ARBA" id="ARBA00004141"/>
    </source>
</evidence>
<evidence type="ECO:0000256" key="6">
    <source>
        <dbReference type="SAM" id="MobiDB-lite"/>
    </source>
</evidence>
<dbReference type="Pfam" id="PF20684">
    <property type="entry name" value="Fung_rhodopsin"/>
    <property type="match status" value="1"/>
</dbReference>
<evidence type="ECO:0000256" key="4">
    <source>
        <dbReference type="ARBA" id="ARBA00023136"/>
    </source>
</evidence>
<keyword evidence="3 7" id="KW-1133">Transmembrane helix</keyword>
<dbReference type="InterPro" id="IPR049326">
    <property type="entry name" value="Rhodopsin_dom_fungi"/>
</dbReference>
<dbReference type="EMBL" id="WVTA01000002">
    <property type="protein sequence ID" value="KAK3215973.1"/>
    <property type="molecule type" value="Genomic_DNA"/>
</dbReference>
<evidence type="ECO:0000259" key="8">
    <source>
        <dbReference type="Pfam" id="PF20684"/>
    </source>
</evidence>
<comment type="subcellular location">
    <subcellularLocation>
        <location evidence="1">Membrane</location>
        <topology evidence="1">Multi-pass membrane protein</topology>
    </subcellularLocation>
</comment>
<feature type="transmembrane region" description="Helical" evidence="7">
    <location>
        <begin position="105"/>
        <end position="126"/>
    </location>
</feature>
<dbReference type="GO" id="GO:0016020">
    <property type="term" value="C:membrane"/>
    <property type="evidence" value="ECO:0007669"/>
    <property type="project" value="UniProtKB-SubCell"/>
</dbReference>
<organism evidence="9 10">
    <name type="scientific">Pseudopithomyces chartarum</name>
    <dbReference type="NCBI Taxonomy" id="1892770"/>
    <lineage>
        <taxon>Eukaryota</taxon>
        <taxon>Fungi</taxon>
        <taxon>Dikarya</taxon>
        <taxon>Ascomycota</taxon>
        <taxon>Pezizomycotina</taxon>
        <taxon>Dothideomycetes</taxon>
        <taxon>Pleosporomycetidae</taxon>
        <taxon>Pleosporales</taxon>
        <taxon>Massarineae</taxon>
        <taxon>Didymosphaeriaceae</taxon>
        <taxon>Pseudopithomyces</taxon>
    </lineage>
</organism>
<comment type="caution">
    <text evidence="9">The sequence shown here is derived from an EMBL/GenBank/DDBJ whole genome shotgun (WGS) entry which is preliminary data.</text>
</comment>
<accession>A0AAN6M552</accession>
<evidence type="ECO:0000256" key="3">
    <source>
        <dbReference type="ARBA" id="ARBA00022989"/>
    </source>
</evidence>
<feature type="transmembrane region" description="Helical" evidence="7">
    <location>
        <begin position="182"/>
        <end position="205"/>
    </location>
</feature>
<feature type="transmembrane region" description="Helical" evidence="7">
    <location>
        <begin position="18"/>
        <end position="35"/>
    </location>
</feature>
<protein>
    <recommendedName>
        <fullName evidence="8">Rhodopsin domain-containing protein</fullName>
    </recommendedName>
</protein>
<evidence type="ECO:0000313" key="10">
    <source>
        <dbReference type="Proteomes" id="UP001280581"/>
    </source>
</evidence>
<proteinExistence type="inferred from homology"/>
<keyword evidence="4 7" id="KW-0472">Membrane</keyword>
<reference evidence="9 10" key="1">
    <citation type="submission" date="2021-02" db="EMBL/GenBank/DDBJ databases">
        <title>Genome assembly of Pseudopithomyces chartarum.</title>
        <authorList>
            <person name="Jauregui R."/>
            <person name="Singh J."/>
            <person name="Voisey C."/>
        </authorList>
    </citation>
    <scope>NUCLEOTIDE SEQUENCE [LARGE SCALE GENOMIC DNA]</scope>
    <source>
        <strain evidence="9 10">AGR01</strain>
    </source>
</reference>
<evidence type="ECO:0000256" key="2">
    <source>
        <dbReference type="ARBA" id="ARBA00022692"/>
    </source>
</evidence>
<feature type="transmembrane region" description="Helical" evidence="7">
    <location>
        <begin position="138"/>
        <end position="162"/>
    </location>
</feature>
<feature type="transmembrane region" description="Helical" evidence="7">
    <location>
        <begin position="217"/>
        <end position="239"/>
    </location>
</feature>
<evidence type="ECO:0000256" key="5">
    <source>
        <dbReference type="ARBA" id="ARBA00038359"/>
    </source>
</evidence>
<comment type="similarity">
    <text evidence="5">Belongs to the SAT4 family.</text>
</comment>
<evidence type="ECO:0000313" key="9">
    <source>
        <dbReference type="EMBL" id="KAK3215973.1"/>
    </source>
</evidence>
<feature type="domain" description="Rhodopsin" evidence="8">
    <location>
        <begin position="32"/>
        <end position="274"/>
    </location>
</feature>
<name>A0AAN6M552_9PLEO</name>
<keyword evidence="2 7" id="KW-0812">Transmembrane</keyword>
<dbReference type="AlphaFoldDB" id="A0AAN6M552"/>
<keyword evidence="10" id="KW-1185">Reference proteome</keyword>
<gene>
    <name evidence="9" type="ORF">GRF29_8g1718637</name>
</gene>
<evidence type="ECO:0000256" key="7">
    <source>
        <dbReference type="SAM" id="Phobius"/>
    </source>
</evidence>